<keyword evidence="5 8" id="KW-0560">Oxidoreductase</keyword>
<evidence type="ECO:0000256" key="5">
    <source>
        <dbReference type="ARBA" id="ARBA00023002"/>
    </source>
</evidence>
<feature type="domain" description="UDP-glucose/GDP-mannose dehydrogenase C-terminal" evidence="9">
    <location>
        <begin position="336"/>
        <end position="437"/>
    </location>
</feature>
<evidence type="ECO:0000313" key="11">
    <source>
        <dbReference type="Proteomes" id="UP001156921"/>
    </source>
</evidence>
<reference evidence="11" key="1">
    <citation type="journal article" date="2019" name="Int. J. Syst. Evol. Microbiol.">
        <title>The Global Catalogue of Microorganisms (GCM) 10K type strain sequencing project: providing services to taxonomists for standard genome sequencing and annotation.</title>
        <authorList>
            <consortium name="The Broad Institute Genomics Platform"/>
            <consortium name="The Broad Institute Genome Sequencing Center for Infectious Disease"/>
            <person name="Wu L."/>
            <person name="Ma J."/>
        </authorList>
    </citation>
    <scope>NUCLEOTIDE SEQUENCE [LARGE SCALE GENOMIC DNA]</scope>
    <source>
        <strain evidence="11">NBRC 110107</strain>
    </source>
</reference>
<dbReference type="Proteomes" id="UP001156921">
    <property type="component" value="Unassembled WGS sequence"/>
</dbReference>
<dbReference type="Pfam" id="PF03720">
    <property type="entry name" value="UDPG_MGDP_dh_C"/>
    <property type="match status" value="1"/>
</dbReference>
<evidence type="ECO:0000256" key="8">
    <source>
        <dbReference type="PIRNR" id="PIRNR000124"/>
    </source>
</evidence>
<evidence type="ECO:0000313" key="10">
    <source>
        <dbReference type="EMBL" id="GLS02079.1"/>
    </source>
</evidence>
<dbReference type="InterPro" id="IPR028357">
    <property type="entry name" value="UDPglc_DH_bac"/>
</dbReference>
<comment type="similarity">
    <text evidence="2 8">Belongs to the UDP-glucose/GDP-mannose dehydrogenase family.</text>
</comment>
<evidence type="ECO:0000259" key="9">
    <source>
        <dbReference type="SMART" id="SM00984"/>
    </source>
</evidence>
<dbReference type="Gene3D" id="1.20.5.100">
    <property type="entry name" value="Cytochrome c1, transmembrane anchor, C-terminal"/>
    <property type="match status" value="1"/>
</dbReference>
<dbReference type="SMART" id="SM00984">
    <property type="entry name" value="UDPG_MGDP_dh_C"/>
    <property type="match status" value="1"/>
</dbReference>
<evidence type="ECO:0000256" key="6">
    <source>
        <dbReference type="ARBA" id="ARBA00023027"/>
    </source>
</evidence>
<dbReference type="SUPFAM" id="SSF51735">
    <property type="entry name" value="NAD(P)-binding Rossmann-fold domains"/>
    <property type="match status" value="1"/>
</dbReference>
<dbReference type="InterPro" id="IPR014027">
    <property type="entry name" value="UDP-Glc/GDP-Man_DH_C"/>
</dbReference>
<comment type="pathway">
    <text evidence="1">Nucleotide-sugar biosynthesis; UDP-alpha-D-glucuronate biosynthesis; UDP-alpha-D-glucuronate from UDP-alpha-D-glucose: step 1/1.</text>
</comment>
<sequence length="453" mass="48949">MVKAAGARYLRPTDEGQVSMRVAMIGTGYVGLVSGACFADFGHDVTCVDKDPSKIERLERGEIPIFEPGLDDLVAANVRGGRLSFALDGAEAIRAADAVFIAVGTPSRRGDGHADLSYVHAAAEEIAGLIEGFTVVVTKSTVPVGTGDEIERIIRERRPDADFAVVSNPEFLREGAAIEDFKRPDRVVVGTEDARAQAVMRELYRPLNLNETPILFTGRRTSELIKYAANAFLAMKITFINEMADLCEAVGADVQQVARGIGLDKRIGGKFLHAGPGYGGSCFPKDTLALVRTAADAGSPVRLIETTVRINDARKKAMAGRVANVLGGDLKGKTVALLGLTFKPNTDDMRDAPSLDVAPALIAMGAEVQAFDPEGMHEAAKLLDGVRFKDGPYEAVTGADVVVILTEWDQFRALDIDRIKLLMRQPVMVDLRNVYRPEEMRTRGFRYASIGRA</sequence>
<dbReference type="PANTHER" id="PTHR43750:SF3">
    <property type="entry name" value="UDP-GLUCOSE 6-DEHYDROGENASE TUAD"/>
    <property type="match status" value="1"/>
</dbReference>
<keyword evidence="11" id="KW-1185">Reference proteome</keyword>
<dbReference type="EC" id="1.1.1.22" evidence="3 8"/>
<dbReference type="PIRSF" id="PIRSF000124">
    <property type="entry name" value="UDPglc_GDPman_dh"/>
    <property type="match status" value="1"/>
</dbReference>
<accession>A0ABQ6BQJ8</accession>
<dbReference type="InterPro" id="IPR014026">
    <property type="entry name" value="UDP-Glc/GDP-Man_DH_dimer"/>
</dbReference>
<dbReference type="InterPro" id="IPR001732">
    <property type="entry name" value="UDP-Glc/GDP-Man_DH_N"/>
</dbReference>
<name>A0ABQ6BQJ8_9CAUL</name>
<dbReference type="Gene3D" id="3.40.50.720">
    <property type="entry name" value="NAD(P)-binding Rossmann-like Domain"/>
    <property type="match status" value="2"/>
</dbReference>
<dbReference type="Pfam" id="PF00984">
    <property type="entry name" value="UDPG_MGDP_dh"/>
    <property type="match status" value="1"/>
</dbReference>
<dbReference type="InterPro" id="IPR008927">
    <property type="entry name" value="6-PGluconate_DH-like_C_sf"/>
</dbReference>
<dbReference type="PANTHER" id="PTHR43750">
    <property type="entry name" value="UDP-GLUCOSE 6-DEHYDROGENASE TUAD"/>
    <property type="match status" value="1"/>
</dbReference>
<comment type="caution">
    <text evidence="10">The sequence shown here is derived from an EMBL/GenBank/DDBJ whole genome shotgun (WGS) entry which is preliminary data.</text>
</comment>
<keyword evidence="6 8" id="KW-0520">NAD</keyword>
<dbReference type="Pfam" id="PF03721">
    <property type="entry name" value="UDPG_MGDP_dh_N"/>
    <property type="match status" value="1"/>
</dbReference>
<gene>
    <name evidence="10" type="ORF">GCM10007859_20990</name>
</gene>
<dbReference type="NCBIfam" id="TIGR03026">
    <property type="entry name" value="NDP-sugDHase"/>
    <property type="match status" value="1"/>
</dbReference>
<dbReference type="InterPro" id="IPR017476">
    <property type="entry name" value="UDP-Glc/GDP-Man"/>
</dbReference>
<dbReference type="InterPro" id="IPR036220">
    <property type="entry name" value="UDP-Glc/GDP-Man_DH_C_sf"/>
</dbReference>
<evidence type="ECO:0000256" key="1">
    <source>
        <dbReference type="ARBA" id="ARBA00004701"/>
    </source>
</evidence>
<dbReference type="SUPFAM" id="SSF52413">
    <property type="entry name" value="UDP-glucose/GDP-mannose dehydrogenase C-terminal domain"/>
    <property type="match status" value="1"/>
</dbReference>
<evidence type="ECO:0000256" key="4">
    <source>
        <dbReference type="ARBA" id="ARBA00015132"/>
    </source>
</evidence>
<protein>
    <recommendedName>
        <fullName evidence="4 8">UDP-glucose 6-dehydrogenase</fullName>
        <ecNumber evidence="3 8">1.1.1.22</ecNumber>
    </recommendedName>
</protein>
<dbReference type="EMBL" id="BSOY01000049">
    <property type="protein sequence ID" value="GLS02079.1"/>
    <property type="molecule type" value="Genomic_DNA"/>
</dbReference>
<evidence type="ECO:0000256" key="2">
    <source>
        <dbReference type="ARBA" id="ARBA00006601"/>
    </source>
</evidence>
<evidence type="ECO:0000256" key="3">
    <source>
        <dbReference type="ARBA" id="ARBA00012954"/>
    </source>
</evidence>
<dbReference type="InterPro" id="IPR036291">
    <property type="entry name" value="NAD(P)-bd_dom_sf"/>
</dbReference>
<dbReference type="SUPFAM" id="SSF48179">
    <property type="entry name" value="6-phosphogluconate dehydrogenase C-terminal domain-like"/>
    <property type="match status" value="1"/>
</dbReference>
<comment type="catalytic activity">
    <reaction evidence="7 8">
        <text>UDP-alpha-D-glucose + 2 NAD(+) + H2O = UDP-alpha-D-glucuronate + 2 NADH + 3 H(+)</text>
        <dbReference type="Rhea" id="RHEA:23596"/>
        <dbReference type="ChEBI" id="CHEBI:15377"/>
        <dbReference type="ChEBI" id="CHEBI:15378"/>
        <dbReference type="ChEBI" id="CHEBI:57540"/>
        <dbReference type="ChEBI" id="CHEBI:57945"/>
        <dbReference type="ChEBI" id="CHEBI:58052"/>
        <dbReference type="ChEBI" id="CHEBI:58885"/>
        <dbReference type="EC" id="1.1.1.22"/>
    </reaction>
</comment>
<organism evidence="10 11">
    <name type="scientific">Brevundimonas denitrificans</name>
    <dbReference type="NCBI Taxonomy" id="1443434"/>
    <lineage>
        <taxon>Bacteria</taxon>
        <taxon>Pseudomonadati</taxon>
        <taxon>Pseudomonadota</taxon>
        <taxon>Alphaproteobacteria</taxon>
        <taxon>Caulobacterales</taxon>
        <taxon>Caulobacteraceae</taxon>
        <taxon>Brevundimonas</taxon>
    </lineage>
</organism>
<proteinExistence type="inferred from homology"/>
<dbReference type="PIRSF" id="PIRSF500134">
    <property type="entry name" value="UDPglc_DH_bac"/>
    <property type="match status" value="1"/>
</dbReference>
<evidence type="ECO:0000256" key="7">
    <source>
        <dbReference type="ARBA" id="ARBA00047473"/>
    </source>
</evidence>